<evidence type="ECO:0000256" key="1">
    <source>
        <dbReference type="SAM" id="MobiDB-lite"/>
    </source>
</evidence>
<evidence type="ECO:0000313" key="2">
    <source>
        <dbReference type="EMBL" id="MFF9884638.1"/>
    </source>
</evidence>
<proteinExistence type="predicted"/>
<name>A0ABW6Z141_9ACTN</name>
<protein>
    <submittedName>
        <fullName evidence="2">Uncharacterized protein</fullName>
    </submittedName>
</protein>
<accession>A0ABW6Z141</accession>
<dbReference type="Proteomes" id="UP001603418">
    <property type="component" value="Unassembled WGS sequence"/>
</dbReference>
<comment type="caution">
    <text evidence="2">The sequence shown here is derived from an EMBL/GenBank/DDBJ whole genome shotgun (WGS) entry which is preliminary data.</text>
</comment>
<keyword evidence="3" id="KW-1185">Reference proteome</keyword>
<reference evidence="2 3" key="1">
    <citation type="submission" date="2024-10" db="EMBL/GenBank/DDBJ databases">
        <title>The Natural Products Discovery Center: Release of the First 8490 Sequenced Strains for Exploring Actinobacteria Biosynthetic Diversity.</title>
        <authorList>
            <person name="Kalkreuter E."/>
            <person name="Kautsar S.A."/>
            <person name="Yang D."/>
            <person name="Bader C.D."/>
            <person name="Teijaro C.N."/>
            <person name="Fluegel L."/>
            <person name="Davis C.M."/>
            <person name="Simpson J.R."/>
            <person name="Lauterbach L."/>
            <person name="Steele A.D."/>
            <person name="Gui C."/>
            <person name="Meng S."/>
            <person name="Li G."/>
            <person name="Viehrig K."/>
            <person name="Ye F."/>
            <person name="Su P."/>
            <person name="Kiefer A.F."/>
            <person name="Nichols A."/>
            <person name="Cepeda A.J."/>
            <person name="Yan W."/>
            <person name="Fan B."/>
            <person name="Jiang Y."/>
            <person name="Adhikari A."/>
            <person name="Zheng C.-J."/>
            <person name="Schuster L."/>
            <person name="Cowan T.M."/>
            <person name="Smanski M.J."/>
            <person name="Chevrette M.G."/>
            <person name="De Carvalho L.P.S."/>
            <person name="Shen B."/>
        </authorList>
    </citation>
    <scope>NUCLEOTIDE SEQUENCE [LARGE SCALE GENOMIC DNA]</scope>
    <source>
        <strain evidence="2 3">NPDC013366</strain>
    </source>
</reference>
<evidence type="ECO:0000313" key="3">
    <source>
        <dbReference type="Proteomes" id="UP001603418"/>
    </source>
</evidence>
<sequence length="114" mass="12002">MDAVTARRAAERDAPARVRLYVAGERADGRWAGILDTPRGSAPCARPVPHRLNPPVREIGSLGTPEPLGTATGALYGQAPRRARRPLRPAGPAPLGRAFIGLLARATHGEGDGR</sequence>
<feature type="region of interest" description="Disordered" evidence="1">
    <location>
        <begin position="37"/>
        <end position="92"/>
    </location>
</feature>
<dbReference type="RefSeq" id="WP_030785194.1">
    <property type="nucleotide sequence ID" value="NZ_JBFACJ010000010.1"/>
</dbReference>
<dbReference type="EMBL" id="JBICBM010000011">
    <property type="protein sequence ID" value="MFF9884638.1"/>
    <property type="molecule type" value="Genomic_DNA"/>
</dbReference>
<organism evidence="2 3">
    <name type="scientific">Streptomyces eurythermus</name>
    <dbReference type="NCBI Taxonomy" id="42237"/>
    <lineage>
        <taxon>Bacteria</taxon>
        <taxon>Bacillati</taxon>
        <taxon>Actinomycetota</taxon>
        <taxon>Actinomycetes</taxon>
        <taxon>Kitasatosporales</taxon>
        <taxon>Streptomycetaceae</taxon>
        <taxon>Streptomyces</taxon>
    </lineage>
</organism>
<gene>
    <name evidence="2" type="ORF">ACF1HC_24040</name>
</gene>